<dbReference type="EMBL" id="BEZZ01066383">
    <property type="protein sequence ID" value="GCC41557.1"/>
    <property type="molecule type" value="Genomic_DNA"/>
</dbReference>
<evidence type="ECO:0000313" key="2">
    <source>
        <dbReference type="Proteomes" id="UP000287033"/>
    </source>
</evidence>
<sequence>MVREAIGACADNSCKHNLFVRLDDYRELELLKLTQLPEHTIRP</sequence>
<keyword evidence="2" id="KW-1185">Reference proteome</keyword>
<accession>A0A401TFY3</accession>
<gene>
    <name evidence="1" type="ORF">chiPu_0025820</name>
</gene>
<dbReference type="Proteomes" id="UP000287033">
    <property type="component" value="Unassembled WGS sequence"/>
</dbReference>
<comment type="caution">
    <text evidence="1">The sequence shown here is derived from an EMBL/GenBank/DDBJ whole genome shotgun (WGS) entry which is preliminary data.</text>
</comment>
<proteinExistence type="predicted"/>
<organism evidence="1 2">
    <name type="scientific">Chiloscyllium punctatum</name>
    <name type="common">Brownbanded bambooshark</name>
    <name type="synonym">Hemiscyllium punctatum</name>
    <dbReference type="NCBI Taxonomy" id="137246"/>
    <lineage>
        <taxon>Eukaryota</taxon>
        <taxon>Metazoa</taxon>
        <taxon>Chordata</taxon>
        <taxon>Craniata</taxon>
        <taxon>Vertebrata</taxon>
        <taxon>Chondrichthyes</taxon>
        <taxon>Elasmobranchii</taxon>
        <taxon>Galeomorphii</taxon>
        <taxon>Galeoidea</taxon>
        <taxon>Orectolobiformes</taxon>
        <taxon>Hemiscylliidae</taxon>
        <taxon>Chiloscyllium</taxon>
    </lineage>
</organism>
<name>A0A401TFY3_CHIPU</name>
<evidence type="ECO:0000313" key="1">
    <source>
        <dbReference type="EMBL" id="GCC41557.1"/>
    </source>
</evidence>
<protein>
    <submittedName>
        <fullName evidence="1">Uncharacterized protein</fullName>
    </submittedName>
</protein>
<dbReference type="AlphaFoldDB" id="A0A401TFY3"/>
<feature type="non-terminal residue" evidence="1">
    <location>
        <position position="43"/>
    </location>
</feature>
<reference evidence="1 2" key="1">
    <citation type="journal article" date="2018" name="Nat. Ecol. Evol.">
        <title>Shark genomes provide insights into elasmobranch evolution and the origin of vertebrates.</title>
        <authorList>
            <person name="Hara Y"/>
            <person name="Yamaguchi K"/>
            <person name="Onimaru K"/>
            <person name="Kadota M"/>
            <person name="Koyanagi M"/>
            <person name="Keeley SD"/>
            <person name="Tatsumi K"/>
            <person name="Tanaka K"/>
            <person name="Motone F"/>
            <person name="Kageyama Y"/>
            <person name="Nozu R"/>
            <person name="Adachi N"/>
            <person name="Nishimura O"/>
            <person name="Nakagawa R"/>
            <person name="Tanegashima C"/>
            <person name="Kiyatake I"/>
            <person name="Matsumoto R"/>
            <person name="Murakumo K"/>
            <person name="Nishida K"/>
            <person name="Terakita A"/>
            <person name="Kuratani S"/>
            <person name="Sato K"/>
            <person name="Hyodo S Kuraku.S."/>
        </authorList>
    </citation>
    <scope>NUCLEOTIDE SEQUENCE [LARGE SCALE GENOMIC DNA]</scope>
</reference>